<reference evidence="2" key="1">
    <citation type="submission" date="2023-01" db="EMBL/GenBank/DDBJ databases">
        <title>Genome assembly of the deep-sea coral Lophelia pertusa.</title>
        <authorList>
            <person name="Herrera S."/>
            <person name="Cordes E."/>
        </authorList>
    </citation>
    <scope>NUCLEOTIDE SEQUENCE</scope>
    <source>
        <strain evidence="2">USNM1676648</strain>
        <tissue evidence="2">Polyp</tissue>
    </source>
</reference>
<feature type="region of interest" description="Disordered" evidence="1">
    <location>
        <begin position="73"/>
        <end position="110"/>
    </location>
</feature>
<feature type="compositionally biased region" description="Acidic residues" evidence="1">
    <location>
        <begin position="73"/>
        <end position="92"/>
    </location>
</feature>
<evidence type="ECO:0000313" key="2">
    <source>
        <dbReference type="EMBL" id="KAJ7380062.1"/>
    </source>
</evidence>
<sequence>MYLSNRGWRRKHDSRMKTNVLSALVVLVLATSYASVPFSKEKIPASDDDELERETWNRDFPSERKIYQAAEDDFDDFDYEDDVDENSEDAAESDVRGLDDEDDDDERLIENGIRNDLKMDRARDDKMAERVSYPFRVPFHFRRRRRRWIVKAARARHSLHRVSQDSKKGGQNVAHETELQAE</sequence>
<gene>
    <name evidence="2" type="ORF">OS493_010769</name>
</gene>
<evidence type="ECO:0000256" key="1">
    <source>
        <dbReference type="SAM" id="MobiDB-lite"/>
    </source>
</evidence>
<protein>
    <submittedName>
        <fullName evidence="2">Uncharacterized protein</fullName>
    </submittedName>
</protein>
<accession>A0A9W9ZED9</accession>
<evidence type="ECO:0000313" key="3">
    <source>
        <dbReference type="Proteomes" id="UP001163046"/>
    </source>
</evidence>
<dbReference type="EMBL" id="MU826354">
    <property type="protein sequence ID" value="KAJ7380062.1"/>
    <property type="molecule type" value="Genomic_DNA"/>
</dbReference>
<organism evidence="2 3">
    <name type="scientific">Desmophyllum pertusum</name>
    <dbReference type="NCBI Taxonomy" id="174260"/>
    <lineage>
        <taxon>Eukaryota</taxon>
        <taxon>Metazoa</taxon>
        <taxon>Cnidaria</taxon>
        <taxon>Anthozoa</taxon>
        <taxon>Hexacorallia</taxon>
        <taxon>Scleractinia</taxon>
        <taxon>Caryophylliina</taxon>
        <taxon>Caryophylliidae</taxon>
        <taxon>Desmophyllum</taxon>
    </lineage>
</organism>
<keyword evidence="3" id="KW-1185">Reference proteome</keyword>
<dbReference type="AlphaFoldDB" id="A0A9W9ZED9"/>
<dbReference type="Proteomes" id="UP001163046">
    <property type="component" value="Unassembled WGS sequence"/>
</dbReference>
<proteinExistence type="predicted"/>
<name>A0A9W9ZED9_9CNID</name>
<feature type="region of interest" description="Disordered" evidence="1">
    <location>
        <begin position="159"/>
        <end position="182"/>
    </location>
</feature>
<comment type="caution">
    <text evidence="2">The sequence shown here is derived from an EMBL/GenBank/DDBJ whole genome shotgun (WGS) entry which is preliminary data.</text>
</comment>